<dbReference type="OrthoDB" id="9811984at2"/>
<dbReference type="EMBL" id="LCTZ01000002">
    <property type="protein sequence ID" value="KQC30625.1"/>
    <property type="molecule type" value="Genomic_DNA"/>
</dbReference>
<keyword evidence="7" id="KW-0690">Ribosome biogenesis</keyword>
<keyword evidence="9" id="KW-1185">Reference proteome</keyword>
<dbReference type="AlphaFoldDB" id="A0A0Q0XI20"/>
<dbReference type="NCBIfam" id="TIGR00043">
    <property type="entry name" value="rRNA maturation RNase YbeY"/>
    <property type="match status" value="1"/>
</dbReference>
<comment type="cofactor">
    <cofactor evidence="7">
        <name>Zn(2+)</name>
        <dbReference type="ChEBI" id="CHEBI:29105"/>
    </cofactor>
    <text evidence="7">Binds 1 zinc ion.</text>
</comment>
<comment type="subcellular location">
    <subcellularLocation>
        <location evidence="7">Cytoplasm</location>
    </subcellularLocation>
</comment>
<dbReference type="PROSITE" id="PS01306">
    <property type="entry name" value="UPF0054"/>
    <property type="match status" value="1"/>
</dbReference>
<dbReference type="PANTHER" id="PTHR46986:SF1">
    <property type="entry name" value="ENDORIBONUCLEASE YBEY, CHLOROPLASTIC"/>
    <property type="match status" value="1"/>
</dbReference>
<keyword evidence="5 7" id="KW-0378">Hydrolase</keyword>
<dbReference type="HAMAP" id="MF_00009">
    <property type="entry name" value="Endoribonucl_YbeY"/>
    <property type="match status" value="1"/>
</dbReference>
<comment type="function">
    <text evidence="7">Single strand-specific metallo-endoribonuclease involved in late-stage 70S ribosome quality control and in maturation of the 3' terminus of the 16S rRNA.</text>
</comment>
<dbReference type="InterPro" id="IPR023091">
    <property type="entry name" value="MetalPrtase_cat_dom_sf_prd"/>
</dbReference>
<keyword evidence="7" id="KW-0698">rRNA processing</keyword>
<name>A0A0Q0XI20_9FLAO</name>
<organism evidence="8 9">
    <name type="scientific">Flagellimonas eckloniae</name>
    <dbReference type="NCBI Taxonomy" id="346185"/>
    <lineage>
        <taxon>Bacteria</taxon>
        <taxon>Pseudomonadati</taxon>
        <taxon>Bacteroidota</taxon>
        <taxon>Flavobacteriia</taxon>
        <taxon>Flavobacteriales</taxon>
        <taxon>Flavobacteriaceae</taxon>
        <taxon>Flagellimonas</taxon>
    </lineage>
</organism>
<keyword evidence="4 7" id="KW-0255">Endonuclease</keyword>
<keyword evidence="2 7" id="KW-0540">Nuclease</keyword>
<sequence length="139" mass="16439">MIEFHFESEFVLEDKTKYSDWITRVVETESFSVGQLDYVFCSDSYLLNINQKYLNHDTFTDIITFDYSNEKTLSGDIFISTERVMDNAETYKASREDELLRVMSHGLLHLMGFKDKSEDERSVMRAKEAEKIKLFHVEH</sequence>
<evidence type="ECO:0000256" key="3">
    <source>
        <dbReference type="ARBA" id="ARBA00022723"/>
    </source>
</evidence>
<feature type="binding site" evidence="7">
    <location>
        <position position="109"/>
    </location>
    <ligand>
        <name>Zn(2+)</name>
        <dbReference type="ChEBI" id="CHEBI:29105"/>
        <note>catalytic</note>
    </ligand>
</feature>
<dbReference type="GO" id="GO:0004521">
    <property type="term" value="F:RNA endonuclease activity"/>
    <property type="evidence" value="ECO:0007669"/>
    <property type="project" value="UniProtKB-UniRule"/>
</dbReference>
<dbReference type="Pfam" id="PF02130">
    <property type="entry name" value="YbeY"/>
    <property type="match status" value="1"/>
</dbReference>
<evidence type="ECO:0000256" key="6">
    <source>
        <dbReference type="ARBA" id="ARBA00022833"/>
    </source>
</evidence>
<keyword evidence="6 7" id="KW-0862">Zinc</keyword>
<evidence type="ECO:0000256" key="2">
    <source>
        <dbReference type="ARBA" id="ARBA00022722"/>
    </source>
</evidence>
<evidence type="ECO:0000256" key="4">
    <source>
        <dbReference type="ARBA" id="ARBA00022759"/>
    </source>
</evidence>
<comment type="similarity">
    <text evidence="1 7">Belongs to the endoribonuclease YbeY family.</text>
</comment>
<comment type="caution">
    <text evidence="8">The sequence shown here is derived from an EMBL/GenBank/DDBJ whole genome shotgun (WGS) entry which is preliminary data.</text>
</comment>
<dbReference type="InterPro" id="IPR020549">
    <property type="entry name" value="YbeY_CS"/>
</dbReference>
<evidence type="ECO:0000313" key="9">
    <source>
        <dbReference type="Proteomes" id="UP000050827"/>
    </source>
</evidence>
<dbReference type="PANTHER" id="PTHR46986">
    <property type="entry name" value="ENDORIBONUCLEASE YBEY, CHLOROPLASTIC"/>
    <property type="match status" value="1"/>
</dbReference>
<dbReference type="SUPFAM" id="SSF55486">
    <property type="entry name" value="Metalloproteases ('zincins'), catalytic domain"/>
    <property type="match status" value="1"/>
</dbReference>
<gene>
    <name evidence="7" type="primary">ybeY</name>
    <name evidence="8" type="ORF">AAY42_12625</name>
</gene>
<dbReference type="GO" id="GO:0008270">
    <property type="term" value="F:zinc ion binding"/>
    <property type="evidence" value="ECO:0007669"/>
    <property type="project" value="UniProtKB-UniRule"/>
</dbReference>
<feature type="binding site" evidence="7">
    <location>
        <position position="105"/>
    </location>
    <ligand>
        <name>Zn(2+)</name>
        <dbReference type="ChEBI" id="CHEBI:29105"/>
        <note>catalytic</note>
    </ligand>
</feature>
<dbReference type="Gene3D" id="3.40.390.30">
    <property type="entry name" value="Metalloproteases ('zincins'), catalytic domain"/>
    <property type="match status" value="1"/>
</dbReference>
<dbReference type="GO" id="GO:0006364">
    <property type="term" value="P:rRNA processing"/>
    <property type="evidence" value="ECO:0007669"/>
    <property type="project" value="UniProtKB-UniRule"/>
</dbReference>
<dbReference type="PATRIC" id="fig|1547436.3.peg.2609"/>
<dbReference type="InterPro" id="IPR002036">
    <property type="entry name" value="YbeY"/>
</dbReference>
<evidence type="ECO:0000256" key="7">
    <source>
        <dbReference type="HAMAP-Rule" id="MF_00009"/>
    </source>
</evidence>
<proteinExistence type="inferred from homology"/>
<feature type="binding site" evidence="7">
    <location>
        <position position="115"/>
    </location>
    <ligand>
        <name>Zn(2+)</name>
        <dbReference type="ChEBI" id="CHEBI:29105"/>
        <note>catalytic</note>
    </ligand>
</feature>
<evidence type="ECO:0000256" key="1">
    <source>
        <dbReference type="ARBA" id="ARBA00010875"/>
    </source>
</evidence>
<dbReference type="Proteomes" id="UP000050827">
    <property type="component" value="Unassembled WGS sequence"/>
</dbReference>
<protein>
    <recommendedName>
        <fullName evidence="7">Endoribonuclease YbeY</fullName>
        <ecNumber evidence="7">3.1.-.-</ecNumber>
    </recommendedName>
</protein>
<evidence type="ECO:0000313" key="8">
    <source>
        <dbReference type="EMBL" id="KQC30625.1"/>
    </source>
</evidence>
<keyword evidence="7" id="KW-0963">Cytoplasm</keyword>
<dbReference type="RefSeq" id="WP_055395752.1">
    <property type="nucleotide sequence ID" value="NZ_LCTZ01000002.1"/>
</dbReference>
<evidence type="ECO:0000256" key="5">
    <source>
        <dbReference type="ARBA" id="ARBA00022801"/>
    </source>
</evidence>
<keyword evidence="3 7" id="KW-0479">Metal-binding</keyword>
<dbReference type="GO" id="GO:0004222">
    <property type="term" value="F:metalloendopeptidase activity"/>
    <property type="evidence" value="ECO:0007669"/>
    <property type="project" value="InterPro"/>
</dbReference>
<dbReference type="EC" id="3.1.-.-" evidence="7"/>
<accession>A0A0Q0XI20</accession>
<dbReference type="GO" id="GO:0005737">
    <property type="term" value="C:cytoplasm"/>
    <property type="evidence" value="ECO:0007669"/>
    <property type="project" value="UniProtKB-SubCell"/>
</dbReference>
<dbReference type="STRING" id="346185.AAY42_12625"/>
<reference evidence="8 9" key="1">
    <citation type="submission" date="2015-04" db="EMBL/GenBank/DDBJ databases">
        <title>Complete genome of flavobacterium.</title>
        <authorList>
            <person name="Kwon Y.M."/>
            <person name="Kim S.-J."/>
        </authorList>
    </citation>
    <scope>NUCLEOTIDE SEQUENCE [LARGE SCALE GENOMIC DNA]</scope>
    <source>
        <strain evidence="8 9">DK169</strain>
    </source>
</reference>